<dbReference type="Pfam" id="PF04230">
    <property type="entry name" value="PS_pyruv_trans"/>
    <property type="match status" value="1"/>
</dbReference>
<name>A0A1E5QGB6_9CYAN</name>
<dbReference type="EMBL" id="MJGC01000083">
    <property type="protein sequence ID" value="OEJ73624.1"/>
    <property type="molecule type" value="Genomic_DNA"/>
</dbReference>
<evidence type="ECO:0000313" key="2">
    <source>
        <dbReference type="EMBL" id="OEJ73624.1"/>
    </source>
</evidence>
<sequence>MTDLTTPLSVRAYLHKELEALGSFEDCALLDHPDYANIGDHLIWLGTLFYLIDVLQTKIKYAASVTRFSAQAMEKNISPDAPILLQGGGNMGDLWPIFQDFREKIATQYPNRRIIILPQTIYFKNPENLKKAAKAFNSHPDLTLFVRDDTSYAIAQENFHKCRILKAPDMAFHLVGMPDLNFQLPYKKNFLYHCRSDHEPFPISAMNLPNIVQSDWISYKWVNRENIQDLKAWYWKIPGIIRLYREGWQRGLTRPSEWLARQEWQKSNPNLEKLNSVYNPSIHHKSWMYMHAGIYQLKPHRLIITNRTHGHITCMILGIPHVFAPGSYFKNEAFYKAWTHQIPFCKWVTEASQVKPAVEELLEKFPNHFSK</sequence>
<feature type="domain" description="Polysaccharide pyruvyl transferase" evidence="1">
    <location>
        <begin position="37"/>
        <end position="323"/>
    </location>
</feature>
<proteinExistence type="predicted"/>
<evidence type="ECO:0000259" key="1">
    <source>
        <dbReference type="Pfam" id="PF04230"/>
    </source>
</evidence>
<dbReference type="STRING" id="1781255.BH720_18665"/>
<dbReference type="InterPro" id="IPR007345">
    <property type="entry name" value="Polysacch_pyruvyl_Trfase"/>
</dbReference>
<gene>
    <name evidence="2" type="ORF">BH720_18665</name>
</gene>
<comment type="caution">
    <text evidence="2">The sequence shown here is derived from an EMBL/GenBank/DDBJ whole genome shotgun (WGS) entry which is preliminary data.</text>
</comment>
<dbReference type="RefSeq" id="WP_069968740.1">
    <property type="nucleotide sequence ID" value="NZ_CM124774.1"/>
</dbReference>
<dbReference type="AlphaFoldDB" id="A0A1E5QGB6"/>
<accession>A0A1E5QGB6</accession>
<protein>
    <submittedName>
        <fullName evidence="2">Polysaccharide polymerase</fullName>
    </submittedName>
</protein>
<organism evidence="2">
    <name type="scientific">Desertifilum tharense IPPAS B-1220</name>
    <dbReference type="NCBI Taxonomy" id="1781255"/>
    <lineage>
        <taxon>Bacteria</taxon>
        <taxon>Bacillati</taxon>
        <taxon>Cyanobacteriota</taxon>
        <taxon>Cyanophyceae</taxon>
        <taxon>Desertifilales</taxon>
        <taxon>Desertifilaceae</taxon>
        <taxon>Desertifilum</taxon>
    </lineage>
</organism>
<reference evidence="2" key="1">
    <citation type="submission" date="2016-09" db="EMBL/GenBank/DDBJ databases">
        <title>Draft genome of thermotolerant cyanobacterium Desertifilum sp. strain IPPAS B-1220.</title>
        <authorList>
            <person name="Sinetova M.A."/>
            <person name="Bolakhan K."/>
            <person name="Zayadan B.K."/>
            <person name="Mironov K.S."/>
            <person name="Ustinova V."/>
            <person name="Kupriyanova E.V."/>
            <person name="Sidorov R.A."/>
            <person name="Skrypnik A.N."/>
            <person name="Gogoleva N.E."/>
            <person name="Gogolev Y.V."/>
            <person name="Los D.A."/>
        </authorList>
    </citation>
    <scope>NUCLEOTIDE SEQUENCE [LARGE SCALE GENOMIC DNA]</scope>
    <source>
        <strain evidence="2">IPPAS B-1220</strain>
    </source>
</reference>